<reference evidence="2" key="1">
    <citation type="journal article" date="2005" name="Nature">
        <title>The map-based sequence of the rice genome.</title>
        <authorList>
            <consortium name="International rice genome sequencing project (IRGSP)"/>
            <person name="Matsumoto T."/>
            <person name="Wu J."/>
            <person name="Kanamori H."/>
            <person name="Katayose Y."/>
            <person name="Fujisawa M."/>
            <person name="Namiki N."/>
            <person name="Mizuno H."/>
            <person name="Yamamoto K."/>
            <person name="Antonio B.A."/>
            <person name="Baba T."/>
            <person name="Sakata K."/>
            <person name="Nagamura Y."/>
            <person name="Aoki H."/>
            <person name="Arikawa K."/>
            <person name="Arita K."/>
            <person name="Bito T."/>
            <person name="Chiden Y."/>
            <person name="Fujitsuka N."/>
            <person name="Fukunaka R."/>
            <person name="Hamada M."/>
            <person name="Harada C."/>
            <person name="Hayashi A."/>
            <person name="Hijishita S."/>
            <person name="Honda M."/>
            <person name="Hosokawa S."/>
            <person name="Ichikawa Y."/>
            <person name="Idonuma A."/>
            <person name="Iijima M."/>
            <person name="Ikeda M."/>
            <person name="Ikeno M."/>
            <person name="Ito K."/>
            <person name="Ito S."/>
            <person name="Ito T."/>
            <person name="Ito Y."/>
            <person name="Ito Y."/>
            <person name="Iwabuchi A."/>
            <person name="Kamiya K."/>
            <person name="Karasawa W."/>
            <person name="Kurita K."/>
            <person name="Katagiri S."/>
            <person name="Kikuta A."/>
            <person name="Kobayashi H."/>
            <person name="Kobayashi N."/>
            <person name="Machita K."/>
            <person name="Maehara T."/>
            <person name="Masukawa M."/>
            <person name="Mizubayashi T."/>
            <person name="Mukai Y."/>
            <person name="Nagasaki H."/>
            <person name="Nagata Y."/>
            <person name="Naito S."/>
            <person name="Nakashima M."/>
            <person name="Nakama Y."/>
            <person name="Nakamichi Y."/>
            <person name="Nakamura M."/>
            <person name="Meguro A."/>
            <person name="Negishi M."/>
            <person name="Ohta I."/>
            <person name="Ohta T."/>
            <person name="Okamoto M."/>
            <person name="Ono N."/>
            <person name="Saji S."/>
            <person name="Sakaguchi M."/>
            <person name="Sakai K."/>
            <person name="Shibata M."/>
            <person name="Shimokawa T."/>
            <person name="Song J."/>
            <person name="Takazaki Y."/>
            <person name="Terasawa K."/>
            <person name="Tsugane M."/>
            <person name="Tsuji K."/>
            <person name="Ueda S."/>
            <person name="Waki K."/>
            <person name="Yamagata H."/>
            <person name="Yamamoto M."/>
            <person name="Yamamoto S."/>
            <person name="Yamane H."/>
            <person name="Yoshiki S."/>
            <person name="Yoshihara R."/>
            <person name="Yukawa K."/>
            <person name="Zhong H."/>
            <person name="Yano M."/>
            <person name="Yuan Q."/>
            <person name="Ouyang S."/>
            <person name="Liu J."/>
            <person name="Jones K.M."/>
            <person name="Gansberger K."/>
            <person name="Moffat K."/>
            <person name="Hill J."/>
            <person name="Bera J."/>
            <person name="Fadrosh D."/>
            <person name="Jin S."/>
            <person name="Johri S."/>
            <person name="Kim M."/>
            <person name="Overton L."/>
            <person name="Reardon M."/>
            <person name="Tsitrin T."/>
            <person name="Vuong H."/>
            <person name="Weaver B."/>
            <person name="Ciecko A."/>
            <person name="Tallon L."/>
            <person name="Jackson J."/>
            <person name="Pai G."/>
            <person name="Aken S.V."/>
            <person name="Utterback T."/>
            <person name="Reidmuller S."/>
            <person name="Feldblyum T."/>
            <person name="Hsiao J."/>
            <person name="Zismann V."/>
            <person name="Iobst S."/>
            <person name="de Vazeille A.R."/>
            <person name="Buell C.R."/>
            <person name="Ying K."/>
            <person name="Li Y."/>
            <person name="Lu T."/>
            <person name="Huang Y."/>
            <person name="Zhao Q."/>
            <person name="Feng Q."/>
            <person name="Zhang L."/>
            <person name="Zhu J."/>
            <person name="Weng Q."/>
            <person name="Mu J."/>
            <person name="Lu Y."/>
            <person name="Fan D."/>
            <person name="Liu Y."/>
            <person name="Guan J."/>
            <person name="Zhang Y."/>
            <person name="Yu S."/>
            <person name="Liu X."/>
            <person name="Zhang Y."/>
            <person name="Hong G."/>
            <person name="Han B."/>
            <person name="Choisne N."/>
            <person name="Demange N."/>
            <person name="Orjeda G."/>
            <person name="Samain S."/>
            <person name="Cattolico L."/>
            <person name="Pelletier E."/>
            <person name="Couloux A."/>
            <person name="Segurens B."/>
            <person name="Wincker P."/>
            <person name="D'Hont A."/>
            <person name="Scarpelli C."/>
            <person name="Weissenbach J."/>
            <person name="Salanoubat M."/>
            <person name="Quetier F."/>
            <person name="Yu Y."/>
            <person name="Kim H.R."/>
            <person name="Rambo T."/>
            <person name="Currie J."/>
            <person name="Collura K."/>
            <person name="Luo M."/>
            <person name="Yang T."/>
            <person name="Ammiraju J.S.S."/>
            <person name="Engler F."/>
            <person name="Soderlund C."/>
            <person name="Wing R.A."/>
            <person name="Palmer L.E."/>
            <person name="de la Bastide M."/>
            <person name="Spiegel L."/>
            <person name="Nascimento L."/>
            <person name="Zutavern T."/>
            <person name="O'Shaughnessy A."/>
            <person name="Dike S."/>
            <person name="Dedhia N."/>
            <person name="Preston R."/>
            <person name="Balija V."/>
            <person name="McCombie W.R."/>
            <person name="Chow T."/>
            <person name="Chen H."/>
            <person name="Chung M."/>
            <person name="Chen C."/>
            <person name="Shaw J."/>
            <person name="Wu H."/>
            <person name="Hsiao K."/>
            <person name="Chao Y."/>
            <person name="Chu M."/>
            <person name="Cheng C."/>
            <person name="Hour A."/>
            <person name="Lee P."/>
            <person name="Lin S."/>
            <person name="Lin Y."/>
            <person name="Liou J."/>
            <person name="Liu S."/>
            <person name="Hsing Y."/>
            <person name="Raghuvanshi S."/>
            <person name="Mohanty A."/>
            <person name="Bharti A.K."/>
            <person name="Gaur A."/>
            <person name="Gupta V."/>
            <person name="Kumar D."/>
            <person name="Ravi V."/>
            <person name="Vij S."/>
            <person name="Kapur A."/>
            <person name="Khurana P."/>
            <person name="Khurana P."/>
            <person name="Khurana J.P."/>
            <person name="Tyagi A.K."/>
            <person name="Gaikwad K."/>
            <person name="Singh A."/>
            <person name="Dalal V."/>
            <person name="Srivastava S."/>
            <person name="Dixit A."/>
            <person name="Pal A.K."/>
            <person name="Ghazi I.A."/>
            <person name="Yadav M."/>
            <person name="Pandit A."/>
            <person name="Bhargava A."/>
            <person name="Sureshbabu K."/>
            <person name="Batra K."/>
            <person name="Sharma T.R."/>
            <person name="Mohapatra T."/>
            <person name="Singh N.K."/>
            <person name="Messing J."/>
            <person name="Nelson A.B."/>
            <person name="Fuks G."/>
            <person name="Kavchok S."/>
            <person name="Keizer G."/>
            <person name="Linton E."/>
            <person name="Llaca V."/>
            <person name="Song R."/>
            <person name="Tanyolac B."/>
            <person name="Young S."/>
            <person name="Ho-Il K."/>
            <person name="Hahn J.H."/>
            <person name="Sangsakoo G."/>
            <person name="Vanavichit A."/>
            <person name="de Mattos Luiz.A.T."/>
            <person name="Zimmer P.D."/>
            <person name="Malone G."/>
            <person name="Dellagostin O."/>
            <person name="de Oliveira A.C."/>
            <person name="Bevan M."/>
            <person name="Bancroft I."/>
            <person name="Minx P."/>
            <person name="Cordum H."/>
            <person name="Wilson R."/>
            <person name="Cheng Z."/>
            <person name="Jin W."/>
            <person name="Jiang J."/>
            <person name="Leong S.A."/>
            <person name="Iwama H."/>
            <person name="Gojobori T."/>
            <person name="Itoh T."/>
            <person name="Niimura Y."/>
            <person name="Fujii Y."/>
            <person name="Habara T."/>
            <person name="Sakai H."/>
            <person name="Sato Y."/>
            <person name="Wilson G."/>
            <person name="Kumar K."/>
            <person name="McCouch S."/>
            <person name="Juretic N."/>
            <person name="Hoen D."/>
            <person name="Wright S."/>
            <person name="Bruskiewich R."/>
            <person name="Bureau T."/>
            <person name="Miyao A."/>
            <person name="Hirochika H."/>
            <person name="Nishikawa T."/>
            <person name="Kadowaki K."/>
            <person name="Sugiura M."/>
            <person name="Burr B."/>
            <person name="Sasaki T."/>
        </authorList>
    </citation>
    <scope>NUCLEOTIDE SEQUENCE [LARGE SCALE GENOMIC DNA]</scope>
    <source>
        <strain evidence="2">cv. Nipponbare</strain>
    </source>
</reference>
<gene>
    <name evidence="1" type="primary">P0598D02.40</name>
</gene>
<evidence type="ECO:0000313" key="1">
    <source>
        <dbReference type="EMBL" id="BAD17742.1"/>
    </source>
</evidence>
<proteinExistence type="predicted"/>
<dbReference type="AlphaFoldDB" id="Q6YTY5"/>
<reference evidence="2" key="2">
    <citation type="journal article" date="2008" name="Nucleic Acids Res.">
        <title>The rice annotation project database (RAP-DB): 2008 update.</title>
        <authorList>
            <consortium name="The rice annotation project (RAP)"/>
        </authorList>
    </citation>
    <scope>GENOME REANNOTATION</scope>
    <source>
        <strain evidence="2">cv. Nipponbare</strain>
    </source>
</reference>
<evidence type="ECO:0000313" key="2">
    <source>
        <dbReference type="Proteomes" id="UP000000763"/>
    </source>
</evidence>
<dbReference type="EMBL" id="AP005884">
    <property type="protein sequence ID" value="BAD17742.1"/>
    <property type="molecule type" value="Genomic_DNA"/>
</dbReference>
<dbReference type="Proteomes" id="UP000000763">
    <property type="component" value="Chromosome 9"/>
</dbReference>
<sequence length="65" mass="7274">MCLKLTHPEMNLKEVLDRGGDDPTPEDMSGDTRVEYALVEKPSFVGRPNFTIVPDAIKTRAKDDL</sequence>
<organism evidence="1 2">
    <name type="scientific">Oryza sativa subsp. japonica</name>
    <name type="common">Rice</name>
    <dbReference type="NCBI Taxonomy" id="39947"/>
    <lineage>
        <taxon>Eukaryota</taxon>
        <taxon>Viridiplantae</taxon>
        <taxon>Streptophyta</taxon>
        <taxon>Embryophyta</taxon>
        <taxon>Tracheophyta</taxon>
        <taxon>Spermatophyta</taxon>
        <taxon>Magnoliopsida</taxon>
        <taxon>Liliopsida</taxon>
        <taxon>Poales</taxon>
        <taxon>Poaceae</taxon>
        <taxon>BOP clade</taxon>
        <taxon>Oryzoideae</taxon>
        <taxon>Oryzeae</taxon>
        <taxon>Oryzinae</taxon>
        <taxon>Oryza</taxon>
        <taxon>Oryza sativa</taxon>
    </lineage>
</organism>
<protein>
    <submittedName>
        <fullName evidence="1">Uncharacterized protein</fullName>
    </submittedName>
</protein>
<name>Q6YTY5_ORYSJ</name>
<accession>Q6YTY5</accession>